<feature type="coiled-coil region" evidence="7">
    <location>
        <begin position="33"/>
        <end position="67"/>
    </location>
</feature>
<dbReference type="SUPFAM" id="SSF51261">
    <property type="entry name" value="Duplicated hybrid motif"/>
    <property type="match status" value="1"/>
</dbReference>
<dbReference type="Gene3D" id="2.70.70.10">
    <property type="entry name" value="Glucose Permease (Domain IIA)"/>
    <property type="match status" value="1"/>
</dbReference>
<feature type="signal peptide" evidence="8">
    <location>
        <begin position="1"/>
        <end position="21"/>
    </location>
</feature>
<keyword evidence="4 10" id="KW-0378">Hydrolase</keyword>
<keyword evidence="6" id="KW-0482">Metalloprotease</keyword>
<evidence type="ECO:0000256" key="1">
    <source>
        <dbReference type="ARBA" id="ARBA00001947"/>
    </source>
</evidence>
<evidence type="ECO:0000256" key="6">
    <source>
        <dbReference type="ARBA" id="ARBA00023049"/>
    </source>
</evidence>
<comment type="caution">
    <text evidence="10">The sequence shown here is derived from an EMBL/GenBank/DDBJ whole genome shotgun (WGS) entry which is preliminary data.</text>
</comment>
<feature type="chain" id="PRO_5010733123" evidence="8">
    <location>
        <begin position="22"/>
        <end position="383"/>
    </location>
</feature>
<keyword evidence="2" id="KW-0645">Protease</keyword>
<dbReference type="InterPro" id="IPR016047">
    <property type="entry name" value="M23ase_b-sheet_dom"/>
</dbReference>
<dbReference type="STRING" id="1915074.SPHI_06520"/>
<reference evidence="10 11" key="1">
    <citation type="submission" date="2016-11" db="EMBL/GenBank/DDBJ databases">
        <title>Genome sequence of Sphingomonas jeddahensis G39.</title>
        <authorList>
            <person name="Poehlein A."/>
            <person name="Wuebbeler J.H."/>
            <person name="Steinbuechel A."/>
            <person name="Daniel R."/>
        </authorList>
    </citation>
    <scope>NUCLEOTIDE SEQUENCE [LARGE SCALE GENOMIC DNA]</scope>
    <source>
        <strain evidence="10 11">G39</strain>
    </source>
</reference>
<dbReference type="InterPro" id="IPR011055">
    <property type="entry name" value="Dup_hybrid_motif"/>
</dbReference>
<keyword evidence="8" id="KW-0732">Signal</keyword>
<name>A0A1V2EXK2_9SPHN</name>
<dbReference type="PANTHER" id="PTHR21666">
    <property type="entry name" value="PEPTIDASE-RELATED"/>
    <property type="match status" value="1"/>
</dbReference>
<keyword evidence="11" id="KW-1185">Reference proteome</keyword>
<keyword evidence="3" id="KW-0479">Metal-binding</keyword>
<keyword evidence="5" id="KW-0862">Zinc</keyword>
<evidence type="ECO:0000259" key="9">
    <source>
        <dbReference type="Pfam" id="PF01551"/>
    </source>
</evidence>
<evidence type="ECO:0000313" key="11">
    <source>
        <dbReference type="Proteomes" id="UP000188729"/>
    </source>
</evidence>
<dbReference type="GO" id="GO:0006508">
    <property type="term" value="P:proteolysis"/>
    <property type="evidence" value="ECO:0007669"/>
    <property type="project" value="UniProtKB-KW"/>
</dbReference>
<dbReference type="CDD" id="cd12797">
    <property type="entry name" value="M23_peptidase"/>
    <property type="match status" value="1"/>
</dbReference>
<dbReference type="Pfam" id="PF01551">
    <property type="entry name" value="Peptidase_M23"/>
    <property type="match status" value="1"/>
</dbReference>
<dbReference type="GO" id="GO:0046872">
    <property type="term" value="F:metal ion binding"/>
    <property type="evidence" value="ECO:0007669"/>
    <property type="project" value="UniProtKB-KW"/>
</dbReference>
<organism evidence="10 11">
    <name type="scientific">Sphingomonas jeddahensis</name>
    <dbReference type="NCBI Taxonomy" id="1915074"/>
    <lineage>
        <taxon>Bacteria</taxon>
        <taxon>Pseudomonadati</taxon>
        <taxon>Pseudomonadota</taxon>
        <taxon>Alphaproteobacteria</taxon>
        <taxon>Sphingomonadales</taxon>
        <taxon>Sphingomonadaceae</taxon>
        <taxon>Sphingomonas</taxon>
    </lineage>
</organism>
<dbReference type="OrthoDB" id="9809144at2"/>
<evidence type="ECO:0000256" key="5">
    <source>
        <dbReference type="ARBA" id="ARBA00022833"/>
    </source>
</evidence>
<evidence type="ECO:0000313" key="10">
    <source>
        <dbReference type="EMBL" id="ONF97215.1"/>
    </source>
</evidence>
<dbReference type="GO" id="GO:0004222">
    <property type="term" value="F:metalloendopeptidase activity"/>
    <property type="evidence" value="ECO:0007669"/>
    <property type="project" value="TreeGrafter"/>
</dbReference>
<evidence type="ECO:0000256" key="3">
    <source>
        <dbReference type="ARBA" id="ARBA00022723"/>
    </source>
</evidence>
<evidence type="ECO:0000256" key="4">
    <source>
        <dbReference type="ARBA" id="ARBA00022801"/>
    </source>
</evidence>
<dbReference type="InterPro" id="IPR050570">
    <property type="entry name" value="Cell_wall_metabolism_enzyme"/>
</dbReference>
<evidence type="ECO:0000256" key="2">
    <source>
        <dbReference type="ARBA" id="ARBA00022670"/>
    </source>
</evidence>
<dbReference type="PANTHER" id="PTHR21666:SF288">
    <property type="entry name" value="CELL DIVISION PROTEIN YTFB"/>
    <property type="match status" value="1"/>
</dbReference>
<dbReference type="RefSeq" id="WP_076743441.1">
    <property type="nucleotide sequence ID" value="NZ_MPSB01000002.1"/>
</dbReference>
<dbReference type="Proteomes" id="UP000188729">
    <property type="component" value="Unassembled WGS sequence"/>
</dbReference>
<evidence type="ECO:0000256" key="8">
    <source>
        <dbReference type="SAM" id="SignalP"/>
    </source>
</evidence>
<comment type="cofactor">
    <cofactor evidence="1">
        <name>Zn(2+)</name>
        <dbReference type="ChEBI" id="CHEBI:29105"/>
    </cofactor>
</comment>
<feature type="domain" description="M23ase beta-sheet core" evidence="9">
    <location>
        <begin position="289"/>
        <end position="377"/>
    </location>
</feature>
<sequence length="383" mass="39555">MRRAGTLALTGAAVLLASATAAPDPLTVERERLQVAKQQAVQATARAADLERRASDERNAAAKARAQEAAIAARVDRAEANVAAAQARVAIVAGLLARQRAELGERQAPIARLIAALASLARRPAAAAIVQPGSVTDLVHVRAVLGSALPLIRRETAELRGDLAQTRALQASAELAARSLGNERQTLLSERQSLAALRARHAAAAVRLDRDALIQSDRAMAMGEEARDTIDRMAAIGETAATLDELAALPGPPRSAARAGGAAAVYRLPVRGQLVTGLGEVSSNGVRARGLTFAVAANAPIVAPGAGKVLFARPFRGFGTIVIIDHGSGWNSLVTGLGRTAVTRGASVTAGQPIGRAPAGEESKITVELRRRGQPMDVTALIG</sequence>
<evidence type="ECO:0000256" key="7">
    <source>
        <dbReference type="SAM" id="Coils"/>
    </source>
</evidence>
<gene>
    <name evidence="10" type="primary">envC</name>
    <name evidence="10" type="ORF">SPHI_06520</name>
</gene>
<dbReference type="EMBL" id="MPSB01000002">
    <property type="protein sequence ID" value="ONF97215.1"/>
    <property type="molecule type" value="Genomic_DNA"/>
</dbReference>
<dbReference type="AlphaFoldDB" id="A0A1V2EXK2"/>
<proteinExistence type="predicted"/>
<keyword evidence="7" id="KW-0175">Coiled coil</keyword>
<accession>A0A1V2EXK2</accession>
<protein>
    <submittedName>
        <fullName evidence="10">Murein hydrolase activator EnvC</fullName>
    </submittedName>
</protein>